<evidence type="ECO:0000259" key="3">
    <source>
        <dbReference type="Pfam" id="PF01370"/>
    </source>
</evidence>
<evidence type="ECO:0000313" key="5">
    <source>
        <dbReference type="Proteomes" id="UP001498398"/>
    </source>
</evidence>
<gene>
    <name evidence="4" type="ORF">VKT23_010645</name>
</gene>
<comment type="caution">
    <text evidence="4">The sequence shown here is derived from an EMBL/GenBank/DDBJ whole genome shotgun (WGS) entry which is preliminary data.</text>
</comment>
<keyword evidence="1" id="KW-0560">Oxidoreductase</keyword>
<organism evidence="4 5">
    <name type="scientific">Marasmiellus scandens</name>
    <dbReference type="NCBI Taxonomy" id="2682957"/>
    <lineage>
        <taxon>Eukaryota</taxon>
        <taxon>Fungi</taxon>
        <taxon>Dikarya</taxon>
        <taxon>Basidiomycota</taxon>
        <taxon>Agaricomycotina</taxon>
        <taxon>Agaricomycetes</taxon>
        <taxon>Agaricomycetidae</taxon>
        <taxon>Agaricales</taxon>
        <taxon>Marasmiineae</taxon>
        <taxon>Omphalotaceae</taxon>
        <taxon>Marasmiellus</taxon>
    </lineage>
</organism>
<dbReference type="SUPFAM" id="SSF51735">
    <property type="entry name" value="NAD(P)-binding Rossmann-fold domains"/>
    <property type="match status" value="1"/>
</dbReference>
<evidence type="ECO:0000313" key="4">
    <source>
        <dbReference type="EMBL" id="KAK7456397.1"/>
    </source>
</evidence>
<proteinExistence type="inferred from homology"/>
<dbReference type="InterPro" id="IPR001509">
    <property type="entry name" value="Epimerase_deHydtase"/>
</dbReference>
<sequence length="404" mass="44768">MVKPTQLPTQASVQLHTEAPLLTVFVTGGTGFLGSHIIYRLLHSQDPDSRYRVRAAARDVDKLRNIFPDEAASGNLQIVHIPNLTTSDYRPHLHGIDALIHCASPIPDDRNSIREIFEAAYNGTIHTVQQAIEVGVKKIIVTGTCATLFSSDWHEAFQPSLTLDQTCYNPISAVDEMAMFLSASDTLAPGDNPESLRQKRMYAYQAAKTLADKKIWELAHAHKDTGVDVTMLLPPDIYGPYIPNYPYPASLASRTGLGTNNHLYYLLTGGPNGPNTFPPIPIGHAIDVRDAAKAHIRALSVDPILDKTVEEIRDKRLIICGSRFTWKQASEIIRNKRPELSSRLPIESEGEGHQPLPQTCVHVDVSLAKEVLGIGRVGEWEYIPFEETVIEAIDVCVEFEKRIS</sequence>
<dbReference type="InterPro" id="IPR050425">
    <property type="entry name" value="NAD(P)_dehydrat-like"/>
</dbReference>
<dbReference type="Proteomes" id="UP001498398">
    <property type="component" value="Unassembled WGS sequence"/>
</dbReference>
<dbReference type="Pfam" id="PF01370">
    <property type="entry name" value="Epimerase"/>
    <property type="match status" value="1"/>
</dbReference>
<dbReference type="Gene3D" id="3.40.50.720">
    <property type="entry name" value="NAD(P)-binding Rossmann-like Domain"/>
    <property type="match status" value="1"/>
</dbReference>
<dbReference type="PANTHER" id="PTHR10366">
    <property type="entry name" value="NAD DEPENDENT EPIMERASE/DEHYDRATASE"/>
    <property type="match status" value="1"/>
</dbReference>
<accession>A0ABR1JF04</accession>
<evidence type="ECO:0000256" key="1">
    <source>
        <dbReference type="ARBA" id="ARBA00023002"/>
    </source>
</evidence>
<dbReference type="PANTHER" id="PTHR10366:SF564">
    <property type="entry name" value="STEROL-4-ALPHA-CARBOXYLATE 3-DEHYDROGENASE, DECARBOXYLATING"/>
    <property type="match status" value="1"/>
</dbReference>
<evidence type="ECO:0000256" key="2">
    <source>
        <dbReference type="ARBA" id="ARBA00023445"/>
    </source>
</evidence>
<keyword evidence="5" id="KW-1185">Reference proteome</keyword>
<reference evidence="4 5" key="1">
    <citation type="submission" date="2024-01" db="EMBL/GenBank/DDBJ databases">
        <title>A draft genome for the cacao thread blight pathogen Marasmiellus scandens.</title>
        <authorList>
            <person name="Baruah I.K."/>
            <person name="Leung J."/>
            <person name="Bukari Y."/>
            <person name="Amoako-Attah I."/>
            <person name="Meinhardt L.W."/>
            <person name="Bailey B.A."/>
            <person name="Cohen S.P."/>
        </authorList>
    </citation>
    <scope>NUCLEOTIDE SEQUENCE [LARGE SCALE GENOMIC DNA]</scope>
    <source>
        <strain evidence="4 5">GH-19</strain>
    </source>
</reference>
<feature type="domain" description="NAD-dependent epimerase/dehydratase" evidence="3">
    <location>
        <begin position="24"/>
        <end position="241"/>
    </location>
</feature>
<dbReference type="EMBL" id="JBANRG010000021">
    <property type="protein sequence ID" value="KAK7456397.1"/>
    <property type="molecule type" value="Genomic_DNA"/>
</dbReference>
<dbReference type="InterPro" id="IPR036291">
    <property type="entry name" value="NAD(P)-bd_dom_sf"/>
</dbReference>
<comment type="similarity">
    <text evidence="2">Belongs to the NAD(P)-dependent epimerase/dehydratase family. Dihydroflavonol-4-reductase subfamily.</text>
</comment>
<protein>
    <recommendedName>
        <fullName evidence="3">NAD-dependent epimerase/dehydratase domain-containing protein</fullName>
    </recommendedName>
</protein>
<name>A0ABR1JF04_9AGAR</name>